<feature type="region of interest" description="Disordered" evidence="10">
    <location>
        <begin position="115"/>
        <end position="145"/>
    </location>
</feature>
<comment type="caution">
    <text evidence="14">The sequence shown here is derived from an EMBL/GenBank/DDBJ whole genome shotgun (WGS) entry which is preliminary data.</text>
</comment>
<evidence type="ECO:0000256" key="10">
    <source>
        <dbReference type="SAM" id="MobiDB-lite"/>
    </source>
</evidence>
<dbReference type="InterPro" id="IPR036909">
    <property type="entry name" value="Cyt_c-like_dom_sf"/>
</dbReference>
<dbReference type="InterPro" id="IPR002326">
    <property type="entry name" value="Cyt_c1"/>
</dbReference>
<evidence type="ECO:0000256" key="11">
    <source>
        <dbReference type="SAM" id="Phobius"/>
    </source>
</evidence>
<dbReference type="GO" id="GO:0020037">
    <property type="term" value="F:heme binding"/>
    <property type="evidence" value="ECO:0007669"/>
    <property type="project" value="InterPro"/>
</dbReference>
<evidence type="ECO:0000256" key="1">
    <source>
        <dbReference type="ARBA" id="ARBA00004370"/>
    </source>
</evidence>
<keyword evidence="7 9" id="KW-0408">Iron</keyword>
<dbReference type="GO" id="GO:0009055">
    <property type="term" value="F:electron transfer activity"/>
    <property type="evidence" value="ECO:0007669"/>
    <property type="project" value="InterPro"/>
</dbReference>
<keyword evidence="15" id="KW-1185">Reference proteome</keyword>
<dbReference type="GO" id="GO:0046872">
    <property type="term" value="F:metal ion binding"/>
    <property type="evidence" value="ECO:0007669"/>
    <property type="project" value="UniProtKB-KW"/>
</dbReference>
<gene>
    <name evidence="14" type="ORF">F2P47_12135</name>
</gene>
<protein>
    <recommendedName>
        <fullName evidence="2">Cytochrome c1</fullName>
    </recommendedName>
</protein>
<evidence type="ECO:0000256" key="3">
    <source>
        <dbReference type="ARBA" id="ARBA00022617"/>
    </source>
</evidence>
<dbReference type="Gene3D" id="1.20.5.100">
    <property type="entry name" value="Cytochrome c1, transmembrane anchor, C-terminal"/>
    <property type="match status" value="1"/>
</dbReference>
<feature type="domain" description="Cytochrome c" evidence="13">
    <location>
        <begin position="64"/>
        <end position="173"/>
    </location>
</feature>
<dbReference type="RefSeq" id="WP_152216635.1">
    <property type="nucleotide sequence ID" value="NZ_JBAQYD010000013.1"/>
</dbReference>
<organism evidence="14 15">
    <name type="scientific">Parvibaculum sedimenti</name>
    <dbReference type="NCBI Taxonomy" id="2608632"/>
    <lineage>
        <taxon>Bacteria</taxon>
        <taxon>Pseudomonadati</taxon>
        <taxon>Pseudomonadota</taxon>
        <taxon>Alphaproteobacteria</taxon>
        <taxon>Hyphomicrobiales</taxon>
        <taxon>Parvibaculaceae</taxon>
        <taxon>Parvibaculum</taxon>
    </lineage>
</organism>
<feature type="binding site" description="covalent" evidence="9">
    <location>
        <position position="77"/>
    </location>
    <ligand>
        <name>heme c</name>
        <dbReference type="ChEBI" id="CHEBI:61717"/>
    </ligand>
</feature>
<feature type="binding site" description="covalent" evidence="9">
    <location>
        <position position="80"/>
    </location>
    <ligand>
        <name>heme c</name>
        <dbReference type="ChEBI" id="CHEBI:61717"/>
    </ligand>
</feature>
<evidence type="ECO:0000256" key="5">
    <source>
        <dbReference type="ARBA" id="ARBA00022723"/>
    </source>
</evidence>
<dbReference type="PROSITE" id="PS51007">
    <property type="entry name" value="CYTC"/>
    <property type="match status" value="1"/>
</dbReference>
<feature type="transmembrane region" description="Helical" evidence="11">
    <location>
        <begin position="248"/>
        <end position="266"/>
    </location>
</feature>
<dbReference type="GO" id="GO:0016020">
    <property type="term" value="C:membrane"/>
    <property type="evidence" value="ECO:0007669"/>
    <property type="project" value="UniProtKB-SubCell"/>
</dbReference>
<keyword evidence="6 11" id="KW-1133">Transmembrane helix</keyword>
<keyword evidence="3 9" id="KW-0349">Heme</keyword>
<dbReference type="FunFam" id="1.10.760.10:FF:000011">
    <property type="entry name" value="Cytochrome c1, putative"/>
    <property type="match status" value="1"/>
</dbReference>
<dbReference type="PANTHER" id="PTHR10266">
    <property type="entry name" value="CYTOCHROME C1"/>
    <property type="match status" value="1"/>
</dbReference>
<dbReference type="PRINTS" id="PR00603">
    <property type="entry name" value="CYTOCHROMEC1"/>
</dbReference>
<feature type="signal peptide" evidence="12">
    <location>
        <begin position="1"/>
        <end position="40"/>
    </location>
</feature>
<dbReference type="Pfam" id="PF02167">
    <property type="entry name" value="Cytochrom_C1"/>
    <property type="match status" value="1"/>
</dbReference>
<feature type="binding site" description="covalent" evidence="9">
    <location>
        <position position="81"/>
    </location>
    <ligand>
        <name>heme c</name>
        <dbReference type="ChEBI" id="CHEBI:61717"/>
    </ligand>
</feature>
<evidence type="ECO:0000313" key="14">
    <source>
        <dbReference type="EMBL" id="KAB7739463.1"/>
    </source>
</evidence>
<dbReference type="Proteomes" id="UP000468901">
    <property type="component" value="Unassembled WGS sequence"/>
</dbReference>
<name>A0A6N6VGT2_9HYPH</name>
<dbReference type="Gene3D" id="1.10.760.10">
    <property type="entry name" value="Cytochrome c-like domain"/>
    <property type="match status" value="1"/>
</dbReference>
<dbReference type="SUPFAM" id="SSF46626">
    <property type="entry name" value="Cytochrome c"/>
    <property type="match status" value="1"/>
</dbReference>
<accession>A0A6N6VGT2</accession>
<keyword evidence="8 11" id="KW-0472">Membrane</keyword>
<evidence type="ECO:0000256" key="4">
    <source>
        <dbReference type="ARBA" id="ARBA00022692"/>
    </source>
</evidence>
<feature type="chain" id="PRO_5026665773" description="Cytochrome c1" evidence="12">
    <location>
        <begin position="41"/>
        <end position="275"/>
    </location>
</feature>
<evidence type="ECO:0000313" key="15">
    <source>
        <dbReference type="Proteomes" id="UP000468901"/>
    </source>
</evidence>
<feature type="compositionally biased region" description="Basic and acidic residues" evidence="10">
    <location>
        <begin position="123"/>
        <end position="132"/>
    </location>
</feature>
<evidence type="ECO:0000256" key="6">
    <source>
        <dbReference type="ARBA" id="ARBA00022989"/>
    </source>
</evidence>
<comment type="cofactor">
    <cofactor evidence="9">
        <name>heme c</name>
        <dbReference type="ChEBI" id="CHEBI:61717"/>
    </cofactor>
    <text evidence="9">Binds 1 heme c group covalently per subunit.</text>
</comment>
<dbReference type="PANTHER" id="PTHR10266:SF3">
    <property type="entry name" value="CYTOCHROME C1, HEME PROTEIN, MITOCHONDRIAL"/>
    <property type="match status" value="1"/>
</dbReference>
<evidence type="ECO:0000259" key="13">
    <source>
        <dbReference type="PROSITE" id="PS51007"/>
    </source>
</evidence>
<reference evidence="14 15" key="1">
    <citation type="submission" date="2019-09" db="EMBL/GenBank/DDBJ databases">
        <title>Parvibaculum sedimenti sp. nov., isolated from sediment.</title>
        <authorList>
            <person name="Wang Y."/>
        </authorList>
    </citation>
    <scope>NUCLEOTIDE SEQUENCE [LARGE SCALE GENOMIC DNA]</scope>
    <source>
        <strain evidence="14 15">HXT-9</strain>
    </source>
</reference>
<keyword evidence="5 9" id="KW-0479">Metal-binding</keyword>
<evidence type="ECO:0000256" key="8">
    <source>
        <dbReference type="ARBA" id="ARBA00023136"/>
    </source>
</evidence>
<evidence type="ECO:0000256" key="9">
    <source>
        <dbReference type="PIRSR" id="PIRSR602326-1"/>
    </source>
</evidence>
<keyword evidence="12" id="KW-0732">Signal</keyword>
<dbReference type="AlphaFoldDB" id="A0A6N6VGT2"/>
<evidence type="ECO:0000256" key="12">
    <source>
        <dbReference type="SAM" id="SignalP"/>
    </source>
</evidence>
<dbReference type="InterPro" id="IPR009056">
    <property type="entry name" value="Cyt_c-like_dom"/>
</dbReference>
<feature type="binding site" description="covalent" evidence="9">
    <location>
        <position position="204"/>
    </location>
    <ligand>
        <name>heme c</name>
        <dbReference type="ChEBI" id="CHEBI:61717"/>
    </ligand>
</feature>
<keyword evidence="4 11" id="KW-0812">Transmembrane</keyword>
<proteinExistence type="predicted"/>
<comment type="subcellular location">
    <subcellularLocation>
        <location evidence="1">Membrane</location>
    </subcellularLocation>
</comment>
<sequence length="275" mass="29347">MTQKMTKTFRIGFASKLAGVAAFGALALGLSLGASAPAQAEGAEAPLKHVAWSFNGPFGTYDRDALRRGYKVYKEVCSTCHAMSMVHFRNLAEKGGPEFTAAEVKAIAAGYKVQDGPDSSGEMFERPAEGKDPFPSPYPNDEAAAASLGAAPPDLSLIAKAREGGADYIYSLLNGYEEAPANVHVPAGGNYNPVFVAGSGIIAMPKPLSDGQVDYTDGTPNTAEQMSKDVAQFLMWAAEPKLEQRHRLGLQVVLYLIALTGILYFATRKIWADQH</sequence>
<dbReference type="EMBL" id="WESC01000010">
    <property type="protein sequence ID" value="KAB7739463.1"/>
    <property type="molecule type" value="Genomic_DNA"/>
</dbReference>
<evidence type="ECO:0000256" key="2">
    <source>
        <dbReference type="ARBA" id="ARBA00016165"/>
    </source>
</evidence>
<evidence type="ECO:0000256" key="7">
    <source>
        <dbReference type="ARBA" id="ARBA00023004"/>
    </source>
</evidence>